<proteinExistence type="predicted"/>
<dbReference type="AlphaFoldDB" id="A0A6A4TIV6"/>
<reference evidence="2 3" key="1">
    <citation type="submission" date="2019-06" db="EMBL/GenBank/DDBJ databases">
        <title>Draft genomes of female and male turbot (Scophthalmus maximus).</title>
        <authorList>
            <person name="Xu H."/>
            <person name="Xu X.-W."/>
            <person name="Shao C."/>
            <person name="Chen S."/>
        </authorList>
    </citation>
    <scope>NUCLEOTIDE SEQUENCE [LARGE SCALE GENOMIC DNA]</scope>
    <source>
        <strain evidence="2">Ysfricsl-2016a</strain>
        <tissue evidence="2">Blood</tissue>
    </source>
</reference>
<gene>
    <name evidence="2" type="ORF">F2P81_003947</name>
</gene>
<dbReference type="Proteomes" id="UP000438429">
    <property type="component" value="Unassembled WGS sequence"/>
</dbReference>
<evidence type="ECO:0000313" key="3">
    <source>
        <dbReference type="Proteomes" id="UP000438429"/>
    </source>
</evidence>
<accession>A0A6A4TIV6</accession>
<organism evidence="2 3">
    <name type="scientific">Scophthalmus maximus</name>
    <name type="common">Turbot</name>
    <name type="synonym">Psetta maxima</name>
    <dbReference type="NCBI Taxonomy" id="52904"/>
    <lineage>
        <taxon>Eukaryota</taxon>
        <taxon>Metazoa</taxon>
        <taxon>Chordata</taxon>
        <taxon>Craniata</taxon>
        <taxon>Vertebrata</taxon>
        <taxon>Euteleostomi</taxon>
        <taxon>Actinopterygii</taxon>
        <taxon>Neopterygii</taxon>
        <taxon>Teleostei</taxon>
        <taxon>Neoteleostei</taxon>
        <taxon>Acanthomorphata</taxon>
        <taxon>Carangaria</taxon>
        <taxon>Pleuronectiformes</taxon>
        <taxon>Pleuronectoidei</taxon>
        <taxon>Scophthalmidae</taxon>
        <taxon>Scophthalmus</taxon>
    </lineage>
</organism>
<protein>
    <submittedName>
        <fullName evidence="2">Uncharacterized protein</fullName>
    </submittedName>
</protein>
<dbReference type="EMBL" id="VEVO01000003">
    <property type="protein sequence ID" value="KAF0044789.1"/>
    <property type="molecule type" value="Genomic_DNA"/>
</dbReference>
<name>A0A6A4TIV6_SCOMX</name>
<sequence length="110" mass="12234">MAKRVATMISETLVTAFNADWSAPKKQMIHLCRIQTPPALSLQEEWGLDDGDELTPPSSPASTTVSDEEHDGSDIVCDCGRGPHCGPNQEPSFDSPLRNRESWQQQRQRL</sequence>
<comment type="caution">
    <text evidence="2">The sequence shown here is derived from an EMBL/GenBank/DDBJ whole genome shotgun (WGS) entry which is preliminary data.</text>
</comment>
<evidence type="ECO:0000256" key="1">
    <source>
        <dbReference type="SAM" id="MobiDB-lite"/>
    </source>
</evidence>
<feature type="region of interest" description="Disordered" evidence="1">
    <location>
        <begin position="46"/>
        <end position="110"/>
    </location>
</feature>
<evidence type="ECO:0000313" key="2">
    <source>
        <dbReference type="EMBL" id="KAF0044789.1"/>
    </source>
</evidence>